<feature type="domain" description="PatA-like N-terminal" evidence="1">
    <location>
        <begin position="5"/>
        <end position="160"/>
    </location>
</feature>
<dbReference type="InterPro" id="IPR025497">
    <property type="entry name" value="PatA-like_N"/>
</dbReference>
<dbReference type="PANTHER" id="PTHR36304:SF4">
    <property type="entry name" value="DUF4388 DOMAIN-CONTAINING PROTEIN"/>
    <property type="match status" value="1"/>
</dbReference>
<proteinExistence type="predicted"/>
<accession>A0A7R6SYT3</accession>
<evidence type="ECO:0000259" key="1">
    <source>
        <dbReference type="Pfam" id="PF14332"/>
    </source>
</evidence>
<dbReference type="PANTHER" id="PTHR36304">
    <property type="entry name" value="DOMAIN GTPASE-ACTIVATING PROTEIN, PUTATIVE-RELATED-RELATED"/>
    <property type="match status" value="1"/>
</dbReference>
<gene>
    <name evidence="2" type="ORF">TTHT_1489</name>
</gene>
<protein>
    <recommendedName>
        <fullName evidence="1">PatA-like N-terminal domain-containing protein</fullName>
    </recommendedName>
</protein>
<dbReference type="SUPFAM" id="SSF160246">
    <property type="entry name" value="EspE N-terminal domain-like"/>
    <property type="match status" value="1"/>
</dbReference>
<dbReference type="RefSeq" id="WP_201327294.1">
    <property type="nucleotide sequence ID" value="NZ_AP017470.1"/>
</dbReference>
<dbReference type="KEGG" id="thyd:TTHT_1489"/>
<sequence length="364" mass="41414">MPQLKGSLELMGIADAMQFLSVSGDTGVLKITNYKETKKVYFKNGKIIATASENPNEYLGQFLISYGIITEKGLKEAIDAQKEKKMMLGKMLVEEGIVSEEKMKAFIKTKIEETIYSAFTWEEGEYEFVPGETIELDMLEVEVDPNAVILEAARRVDEWERIRKVIPSRDYIPVIIFDKVVDSLPLSPNHAKLLRAINGKKSVENIAMEFRSPEFYVFKNLFDCYQNGYIKFKKPGEIDLSLAKKSIRNKVFKLIEQGSFLEAFTLIEVLSFKYRDPKLANDLNKVLQKKVEEIVGDGSKIPKLTKTINEIAAMTFSPEEGFLISRINGSWDINSIIKISPIKENKARTIFAELYQKGIIKFDG</sequence>
<organism evidence="2 3">
    <name type="scientific">Thermotomaculum hydrothermale</name>
    <dbReference type="NCBI Taxonomy" id="981385"/>
    <lineage>
        <taxon>Bacteria</taxon>
        <taxon>Pseudomonadati</taxon>
        <taxon>Acidobacteriota</taxon>
        <taxon>Holophagae</taxon>
        <taxon>Thermotomaculales</taxon>
        <taxon>Thermotomaculaceae</taxon>
        <taxon>Thermotomaculum</taxon>
    </lineage>
</organism>
<evidence type="ECO:0000313" key="3">
    <source>
        <dbReference type="Proteomes" id="UP000595564"/>
    </source>
</evidence>
<name>A0A7R6SYT3_9BACT</name>
<dbReference type="Proteomes" id="UP000595564">
    <property type="component" value="Chromosome"/>
</dbReference>
<reference evidence="3" key="1">
    <citation type="journal article" date="2012" name="Extremophiles">
        <title>Thermotomaculum hydrothermale gen. nov., sp. nov., a novel heterotrophic thermophile within the phylum Acidobacteria from a deep-sea hydrothermal vent chimney in the Southern Okinawa Trough.</title>
        <authorList>
            <person name="Izumi H."/>
            <person name="Nunoura T."/>
            <person name="Miyazaki M."/>
            <person name="Mino S."/>
            <person name="Toki T."/>
            <person name="Takai K."/>
            <person name="Sako Y."/>
            <person name="Sawabe T."/>
            <person name="Nakagawa S."/>
        </authorList>
    </citation>
    <scope>NUCLEOTIDE SEQUENCE [LARGE SCALE GENOMIC DNA]</scope>
    <source>
        <strain evidence="3">AC55</strain>
    </source>
</reference>
<dbReference type="InterPro" id="IPR037257">
    <property type="entry name" value="T2SS_E_N_sf"/>
</dbReference>
<evidence type="ECO:0000313" key="2">
    <source>
        <dbReference type="EMBL" id="BBB32995.1"/>
    </source>
</evidence>
<dbReference type="EMBL" id="AP017470">
    <property type="protein sequence ID" value="BBB32995.1"/>
    <property type="molecule type" value="Genomic_DNA"/>
</dbReference>
<dbReference type="AlphaFoldDB" id="A0A7R6SYT3"/>
<keyword evidence="3" id="KW-1185">Reference proteome</keyword>
<dbReference type="Pfam" id="PF14332">
    <property type="entry name" value="DUF4388"/>
    <property type="match status" value="1"/>
</dbReference>